<dbReference type="Pfam" id="PF11583">
    <property type="entry name" value="AurF"/>
    <property type="match status" value="1"/>
</dbReference>
<dbReference type="Gene3D" id="1.10.620.20">
    <property type="entry name" value="Ribonucleotide Reductase, subunit A"/>
    <property type="match status" value="1"/>
</dbReference>
<evidence type="ECO:0000313" key="2">
    <source>
        <dbReference type="Proteomes" id="UP000594943"/>
    </source>
</evidence>
<proteinExistence type="predicted"/>
<dbReference type="GO" id="GO:0016491">
    <property type="term" value="F:oxidoreductase activity"/>
    <property type="evidence" value="ECO:0007669"/>
    <property type="project" value="InterPro"/>
</dbReference>
<accession>A0A7T2X0N5</accession>
<dbReference type="AlphaFoldDB" id="A0A7T2X0N5"/>
<organism evidence="1 2">
    <name type="scientific">Burkholderia humptydooensis</name>
    <dbReference type="NCBI Taxonomy" id="430531"/>
    <lineage>
        <taxon>Bacteria</taxon>
        <taxon>Pseudomonadati</taxon>
        <taxon>Pseudomonadota</taxon>
        <taxon>Betaproteobacteria</taxon>
        <taxon>Burkholderiales</taxon>
        <taxon>Burkholderiaceae</taxon>
        <taxon>Burkholderia</taxon>
        <taxon>pseudomallei group</taxon>
    </lineage>
</organism>
<dbReference type="SUPFAM" id="SSF47240">
    <property type="entry name" value="Ferritin-like"/>
    <property type="match status" value="1"/>
</dbReference>
<dbReference type="InterPro" id="IPR009078">
    <property type="entry name" value="Ferritin-like_SF"/>
</dbReference>
<dbReference type="RefSeq" id="WP_197417881.1">
    <property type="nucleotide sequence ID" value="NZ_CP013382.1"/>
</dbReference>
<reference evidence="1 2" key="1">
    <citation type="submission" date="2020-12" db="EMBL/GenBank/DDBJ databases">
        <title>FDA dAtabase for Regulatory Grade micrObial Sequences (FDA-ARGOS): Supporting development and validation of Infectious Disease Dx tests.</title>
        <authorList>
            <person name="Nelson B."/>
            <person name="Plummer A."/>
            <person name="Tallon L."/>
            <person name="Sadzewicz L."/>
            <person name="Zhao X."/>
            <person name="Boylan J."/>
            <person name="Ott S."/>
            <person name="Bowen H."/>
            <person name="Vavikolanu K."/>
            <person name="Mehta A."/>
            <person name="Aluvathingal J."/>
            <person name="Nadendla S."/>
            <person name="Myers T."/>
            <person name="Yan Y."/>
            <person name="Sichtig H."/>
        </authorList>
    </citation>
    <scope>NUCLEOTIDE SEQUENCE [LARGE SCALE GENOMIC DNA]</scope>
    <source>
        <strain evidence="1 2">FDAARGOS_899</strain>
    </source>
</reference>
<dbReference type="InterPro" id="IPR025859">
    <property type="entry name" value="AurF/CmlI"/>
</dbReference>
<name>A0A7T2X0N5_9BURK</name>
<evidence type="ECO:0000313" key="1">
    <source>
        <dbReference type="EMBL" id="QPS47471.1"/>
    </source>
</evidence>
<protein>
    <submittedName>
        <fullName evidence="1">Diiron oxygenase</fullName>
    </submittedName>
</protein>
<dbReference type="EMBL" id="CP065687">
    <property type="protein sequence ID" value="QPS47471.1"/>
    <property type="molecule type" value="Genomic_DNA"/>
</dbReference>
<dbReference type="KEGG" id="bhg:I6G56_23875"/>
<dbReference type="InterPro" id="IPR012348">
    <property type="entry name" value="RNR-like"/>
</dbReference>
<dbReference type="Proteomes" id="UP000594943">
    <property type="component" value="Chromosome 2"/>
</dbReference>
<gene>
    <name evidence="1" type="ORF">I6G56_23875</name>
</gene>
<sequence length="303" mass="32848">MIMDAAYRSPFDDWHRAASVRSMPAGAWLTGGAGAWIADEAGGALSGLAARDARRERAAGGLLIAHLSFTVALENALISQVARDIAARALHADYGDEVVADALRVQCDEAYHALLAQELMTRVRAATGADRPRRAPGFLRHVDRLVATLPSVDAPVLRFCAAVVAETLITHTLRDDWRDDGLQPDVRTFLRRHYLDEARHSAYFSRLLTLLWPQWPAGVRDALRPQWPGLIDAFLFADARITTDALEDAGLTACEIDRAMSACSAPDAMHRRRAQSTRQTLHALRVAGALDACESAAVAPGGA</sequence>